<accession>A0A2C5ZG85</accession>
<keyword evidence="3" id="KW-1185">Reference proteome</keyword>
<proteinExistence type="predicted"/>
<protein>
    <submittedName>
        <fullName evidence="2">Uncharacterized protein</fullName>
    </submittedName>
</protein>
<evidence type="ECO:0000313" key="3">
    <source>
        <dbReference type="Proteomes" id="UP000226431"/>
    </source>
</evidence>
<dbReference type="EMBL" id="NJES01000059">
    <property type="protein sequence ID" value="PHH79026.1"/>
    <property type="molecule type" value="Genomic_DNA"/>
</dbReference>
<evidence type="ECO:0000313" key="2">
    <source>
        <dbReference type="EMBL" id="PHH79026.1"/>
    </source>
</evidence>
<sequence length="180" mass="19507">MVHLASPLRTLASLLRRNATLIITTSSRPSASSSSSSSPSHAPYPLFLSVDHILISRPPVDTVIHGHGVASRGHGGAGLCFPIRHAQATSPIGSLPTLRKDGEQPICLGPLQPSVPIRPFSPFFSSSGRRQMTKRRSFAYLVRESLFRSSGALEQRPRWSSAPTSYPAQPDESEWKAEEA</sequence>
<comment type="caution">
    <text evidence="2">The sequence shown here is derived from an EMBL/GenBank/DDBJ whole genome shotgun (WGS) entry which is preliminary data.</text>
</comment>
<gene>
    <name evidence="2" type="ORF">CDD80_5740</name>
</gene>
<evidence type="ECO:0000256" key="1">
    <source>
        <dbReference type="SAM" id="MobiDB-lite"/>
    </source>
</evidence>
<feature type="region of interest" description="Disordered" evidence="1">
    <location>
        <begin position="150"/>
        <end position="180"/>
    </location>
</feature>
<dbReference type="AlphaFoldDB" id="A0A2C5ZG85"/>
<organism evidence="2 3">
    <name type="scientific">Ophiocordyceps camponoti-rufipedis</name>
    <dbReference type="NCBI Taxonomy" id="2004952"/>
    <lineage>
        <taxon>Eukaryota</taxon>
        <taxon>Fungi</taxon>
        <taxon>Dikarya</taxon>
        <taxon>Ascomycota</taxon>
        <taxon>Pezizomycotina</taxon>
        <taxon>Sordariomycetes</taxon>
        <taxon>Hypocreomycetidae</taxon>
        <taxon>Hypocreales</taxon>
        <taxon>Ophiocordycipitaceae</taxon>
        <taxon>Ophiocordyceps</taxon>
    </lineage>
</organism>
<reference evidence="2 3" key="1">
    <citation type="submission" date="2017-06" db="EMBL/GenBank/DDBJ databases">
        <title>Ant-infecting Ophiocordyceps genomes reveal a high diversity of potential behavioral manipulation genes and a possible major role for enterotoxins.</title>
        <authorList>
            <person name="De Bekker C."/>
            <person name="Evans H.C."/>
            <person name="Brachmann A."/>
            <person name="Hughes D.P."/>
        </authorList>
    </citation>
    <scope>NUCLEOTIDE SEQUENCE [LARGE SCALE GENOMIC DNA]</scope>
    <source>
        <strain evidence="2 3">Map16</strain>
    </source>
</reference>
<name>A0A2C5ZG85_9HYPO</name>
<dbReference type="Proteomes" id="UP000226431">
    <property type="component" value="Unassembled WGS sequence"/>
</dbReference>